<dbReference type="Proteomes" id="UP000005222">
    <property type="component" value="Chromosome K"/>
</dbReference>
<dbReference type="Gene3D" id="3.90.180.10">
    <property type="entry name" value="Medium-chain alcohol dehydrogenases, catalytic domain"/>
    <property type="match status" value="1"/>
</dbReference>
<dbReference type="AlphaFoldDB" id="G8YAH6"/>
<dbReference type="Gene3D" id="3.40.50.720">
    <property type="entry name" value="NAD(P)-binding Rossmann-like Domain"/>
    <property type="match status" value="1"/>
</dbReference>
<dbReference type="SUPFAM" id="SSF51735">
    <property type="entry name" value="NAD(P)-binding Rossmann-fold domains"/>
    <property type="match status" value="1"/>
</dbReference>
<dbReference type="InParanoid" id="G8YAH6"/>
<evidence type="ECO:0000313" key="4">
    <source>
        <dbReference type="Proteomes" id="UP000005222"/>
    </source>
</evidence>
<dbReference type="PANTHER" id="PTHR45348">
    <property type="entry name" value="HYPOTHETICAL OXIDOREDUCTASE (EUROFUNG)"/>
    <property type="match status" value="1"/>
</dbReference>
<dbReference type="EMBL" id="FO082048">
    <property type="protein sequence ID" value="CCE84590.1"/>
    <property type="molecule type" value="Genomic_DNA"/>
</dbReference>
<dbReference type="InterPro" id="IPR020843">
    <property type="entry name" value="ER"/>
</dbReference>
<evidence type="ECO:0000313" key="3">
    <source>
        <dbReference type="EMBL" id="CCE84590.1"/>
    </source>
</evidence>
<reference evidence="4" key="2">
    <citation type="journal article" date="2012" name="G3 (Bethesda)">
        <title>Pichia sorbitophila, an interspecies yeast hybrid reveals early steps of genome resolution following polyploidization.</title>
        <authorList>
            <person name="Leh Louis V."/>
            <person name="Despons L."/>
            <person name="Friedrich A."/>
            <person name="Martin T."/>
            <person name="Durrens P."/>
            <person name="Casaregola S."/>
            <person name="Neuveglise C."/>
            <person name="Fairhead C."/>
            <person name="Marck C."/>
            <person name="Cruz J.A."/>
            <person name="Straub M.L."/>
            <person name="Kugler V."/>
            <person name="Sacerdot C."/>
            <person name="Uzunov Z."/>
            <person name="Thierry A."/>
            <person name="Weiss S."/>
            <person name="Bleykasten C."/>
            <person name="De Montigny J."/>
            <person name="Jacques N."/>
            <person name="Jung P."/>
            <person name="Lemaire M."/>
            <person name="Mallet S."/>
            <person name="Morel G."/>
            <person name="Richard G.F."/>
            <person name="Sarkar A."/>
            <person name="Savel G."/>
            <person name="Schacherer J."/>
            <person name="Seret M.L."/>
            <person name="Talla E."/>
            <person name="Samson G."/>
            <person name="Jubin C."/>
            <person name="Poulain J."/>
            <person name="Vacherie B."/>
            <person name="Barbe V."/>
            <person name="Pelletier E."/>
            <person name="Sherman D.J."/>
            <person name="Westhof E."/>
            <person name="Weissenbach J."/>
            <person name="Baret P.V."/>
            <person name="Wincker P."/>
            <person name="Gaillardin C."/>
            <person name="Dujon B."/>
            <person name="Souciet J.L."/>
        </authorList>
    </citation>
    <scope>NUCLEOTIDE SEQUENCE [LARGE SCALE GENOMIC DNA]</scope>
    <source>
        <strain evidence="4">ATCC MYA-4447 / BCRC 22081 / CBS 7064 / NBRC 10061 / NRRL Y-12695</strain>
    </source>
</reference>
<dbReference type="Proteomes" id="UP000005222">
    <property type="component" value="Chromosome L"/>
</dbReference>
<proteinExistence type="predicted"/>
<dbReference type="OrthoDB" id="48317at2759"/>
<reference evidence="2" key="1">
    <citation type="submission" date="2011-10" db="EMBL/GenBank/DDBJ databases">
        <authorList>
            <person name="Genoscope - CEA"/>
        </authorList>
    </citation>
    <scope>NUCLEOTIDE SEQUENCE</scope>
</reference>
<dbReference type="InterPro" id="IPR011032">
    <property type="entry name" value="GroES-like_sf"/>
</dbReference>
<keyword evidence="4" id="KW-1185">Reference proteome</keyword>
<evidence type="ECO:0000259" key="1">
    <source>
        <dbReference type="SMART" id="SM00829"/>
    </source>
</evidence>
<dbReference type="InterPro" id="IPR047122">
    <property type="entry name" value="Trans-enoyl_RdTase-like"/>
</dbReference>
<organism evidence="2 4">
    <name type="scientific">Pichia sorbitophila (strain ATCC MYA-4447 / BCRC 22081 / CBS 7064 / NBRC 10061 / NRRL Y-12695)</name>
    <name type="common">Hybrid yeast</name>
    <dbReference type="NCBI Taxonomy" id="559304"/>
    <lineage>
        <taxon>Eukaryota</taxon>
        <taxon>Fungi</taxon>
        <taxon>Dikarya</taxon>
        <taxon>Ascomycota</taxon>
        <taxon>Saccharomycotina</taxon>
        <taxon>Pichiomycetes</taxon>
        <taxon>Debaryomycetaceae</taxon>
        <taxon>Millerozyma</taxon>
    </lineage>
</organism>
<dbReference type="EMBL" id="FO082049">
    <property type="protein sequence ID" value="CCE83559.1"/>
    <property type="molecule type" value="Genomic_DNA"/>
</dbReference>
<dbReference type="GO" id="GO:0016651">
    <property type="term" value="F:oxidoreductase activity, acting on NAD(P)H"/>
    <property type="evidence" value="ECO:0007669"/>
    <property type="project" value="InterPro"/>
</dbReference>
<dbReference type="STRING" id="559304.G8YAH6"/>
<dbReference type="InterPro" id="IPR036291">
    <property type="entry name" value="NAD(P)-bd_dom_sf"/>
</dbReference>
<protein>
    <submittedName>
        <fullName evidence="2">Piso0_004139 protein</fullName>
    </submittedName>
</protein>
<sequence length="380" mass="42847">MTNQVKIQHTSKDIAEHLDQVSEFSPVLTRRASREVEVTTQTSVSIVGFKEELQLKADTPLIRPKGYEVLVKNYYVGLNPIDWKGKKYGFGIYHFPWVNGRESAGVVAEVGDKVSDLKVGDEVILCSTSYRENKTSTFQEYTLIDSRLVWKKPSTWDFKQASTIGVGLVTSGFILFRSFGIPLDSYKQTKKPRVLLIWGGATTVGIYLTQLARIYGIEIISIASASNVEYLNSLGSSLVIKRESSLVEIEAHIKDYLKGRRVDFAVDCVSKETAVQLVQILENIHSSSSEDNRTQLAAIVGTPKTPSEFVVYKQVVIKEFHENIEFSERFTKLTNEFLLQNKLTPIRQKVYSRGLSKIIDALRDLEQYGARAEKYVVEVA</sequence>
<dbReference type="SMART" id="SM00829">
    <property type="entry name" value="PKS_ER"/>
    <property type="match status" value="1"/>
</dbReference>
<name>G8YAH6_PICSO</name>
<accession>G8YAH6</accession>
<dbReference type="eggNOG" id="KOG1198">
    <property type="taxonomic scope" value="Eukaryota"/>
</dbReference>
<gene>
    <name evidence="2" type="primary">Piso0_004139</name>
    <name evidence="2" type="ORF">GNLVRS01_PISO0K10306g</name>
    <name evidence="3" type="ORF">GNLVRS01_PISO0L10307g</name>
</gene>
<dbReference type="PANTHER" id="PTHR45348:SF2">
    <property type="entry name" value="ZINC-TYPE ALCOHOL DEHYDROGENASE-LIKE PROTEIN C2E1P3.01"/>
    <property type="match status" value="1"/>
</dbReference>
<evidence type="ECO:0000313" key="2">
    <source>
        <dbReference type="EMBL" id="CCE83559.1"/>
    </source>
</evidence>
<dbReference type="OMA" id="PFIGGSD"/>
<dbReference type="HOGENOM" id="CLU_026673_16_5_1"/>
<dbReference type="InterPro" id="IPR013149">
    <property type="entry name" value="ADH-like_C"/>
</dbReference>
<dbReference type="SUPFAM" id="SSF50129">
    <property type="entry name" value="GroES-like"/>
    <property type="match status" value="1"/>
</dbReference>
<dbReference type="Pfam" id="PF00107">
    <property type="entry name" value="ADH_zinc_N"/>
    <property type="match status" value="1"/>
</dbReference>
<feature type="domain" description="Enoyl reductase (ER)" evidence="1">
    <location>
        <begin position="48"/>
        <end position="377"/>
    </location>
</feature>
<dbReference type="Pfam" id="PF08240">
    <property type="entry name" value="ADH_N"/>
    <property type="match status" value="1"/>
</dbReference>
<dbReference type="InterPro" id="IPR013154">
    <property type="entry name" value="ADH-like_N"/>
</dbReference>
<dbReference type="CDD" id="cd08249">
    <property type="entry name" value="enoyl_reductase_like"/>
    <property type="match status" value="1"/>
</dbReference>